<sequence length="130" mass="14053">MMSMIKIGMIGIAAVFLALLLKKEKGELALLVGIAASVLIFGYTLSRISFILDFLRELMDTLPVDPALLKALLKMLGITYVADFSASVCREAGYGSVAGQMELFAKLSIVALSIPELWVLLRLIEQMTGG</sequence>
<protein>
    <submittedName>
        <fullName evidence="2">Sporulation protein</fullName>
    </submittedName>
</protein>
<dbReference type="Proteomes" id="UP000446657">
    <property type="component" value="Unassembled WGS sequence"/>
</dbReference>
<organism evidence="2 3">
    <name type="scientific">Roseburia faecis</name>
    <dbReference type="NCBI Taxonomy" id="301302"/>
    <lineage>
        <taxon>Bacteria</taxon>
        <taxon>Bacillati</taxon>
        <taxon>Bacillota</taxon>
        <taxon>Clostridia</taxon>
        <taxon>Lachnospirales</taxon>
        <taxon>Lachnospiraceae</taxon>
        <taxon>Roseburia</taxon>
    </lineage>
</organism>
<reference evidence="2 3" key="1">
    <citation type="journal article" date="2019" name="Nat. Med.">
        <title>A library of human gut bacterial isolates paired with longitudinal multiomics data enables mechanistic microbiome research.</title>
        <authorList>
            <person name="Poyet M."/>
            <person name="Groussin M."/>
            <person name="Gibbons S.M."/>
            <person name="Avila-Pacheco J."/>
            <person name="Jiang X."/>
            <person name="Kearney S.M."/>
            <person name="Perrotta A.R."/>
            <person name="Berdy B."/>
            <person name="Zhao S."/>
            <person name="Lieberman T.D."/>
            <person name="Swanson P.K."/>
            <person name="Smith M."/>
            <person name="Roesemann S."/>
            <person name="Alexander J.E."/>
            <person name="Rich S.A."/>
            <person name="Livny J."/>
            <person name="Vlamakis H."/>
            <person name="Clish C."/>
            <person name="Bullock K."/>
            <person name="Deik A."/>
            <person name="Scott J."/>
            <person name="Pierce K.A."/>
            <person name="Xavier R.J."/>
            <person name="Alm E.J."/>
        </authorList>
    </citation>
    <scope>NUCLEOTIDE SEQUENCE [LARGE SCALE GENOMIC DNA]</scope>
    <source>
        <strain evidence="2 3">BIOML-A1</strain>
    </source>
</reference>
<proteinExistence type="predicted"/>
<feature type="transmembrane region" description="Helical" evidence="1">
    <location>
        <begin position="28"/>
        <end position="52"/>
    </location>
</feature>
<dbReference type="Pfam" id="PF06686">
    <property type="entry name" value="SpoIIIAC"/>
    <property type="match status" value="2"/>
</dbReference>
<dbReference type="InterPro" id="IPR025664">
    <property type="entry name" value="Spore_III_AC/AD"/>
</dbReference>
<dbReference type="AlphaFoldDB" id="A0A844KL66"/>
<dbReference type="EMBL" id="WNAL01000009">
    <property type="protein sequence ID" value="MTR81205.1"/>
    <property type="molecule type" value="Genomic_DNA"/>
</dbReference>
<accession>A0A844KL66</accession>
<comment type="caution">
    <text evidence="2">The sequence shown here is derived from an EMBL/GenBank/DDBJ whole genome shotgun (WGS) entry which is preliminary data.</text>
</comment>
<keyword evidence="1" id="KW-0472">Membrane</keyword>
<name>A0A844KL66_9FIRM</name>
<evidence type="ECO:0000313" key="2">
    <source>
        <dbReference type="EMBL" id="MTR81205.1"/>
    </source>
</evidence>
<evidence type="ECO:0000256" key="1">
    <source>
        <dbReference type="SAM" id="Phobius"/>
    </source>
</evidence>
<keyword evidence="1" id="KW-0812">Transmembrane</keyword>
<gene>
    <name evidence="2" type="ORF">GMD30_05640</name>
</gene>
<feature type="transmembrane region" description="Helical" evidence="1">
    <location>
        <begin position="6"/>
        <end position="21"/>
    </location>
</feature>
<evidence type="ECO:0000313" key="3">
    <source>
        <dbReference type="Proteomes" id="UP000446657"/>
    </source>
</evidence>
<keyword evidence="1" id="KW-1133">Transmembrane helix</keyword>